<sequence>DNPDDNEDPDDPVVLDPEVGDYYFSDGTWSSKMESGKEVIGIVFWTGDPAKDDNALRNDHPECTHGLVVAIDGDQYVAWQSGYASYGKTVGEWVVNNTEYENIATYCESTDNLNKMLGYNNTKAIQAFNADPSNSAWPVEAVQAVDTYNETHPAPESSSGWYLPSIKEYIIMCYKETDAYFGVLPATSNYDMLNRILSSIPGAQTIGNDGLGFYSSSTEEKATIDKAYAISFCYATVATNTKDNATLYSTRFVLAF</sequence>
<dbReference type="EMBL" id="JADILY010000043">
    <property type="protein sequence ID" value="MBO8481328.1"/>
    <property type="molecule type" value="Genomic_DNA"/>
</dbReference>
<accession>A0A9D9IZC6</accession>
<name>A0A9D9IZC6_9BACT</name>
<gene>
    <name evidence="1" type="ORF">IAC87_02140</name>
</gene>
<feature type="non-terminal residue" evidence="1">
    <location>
        <position position="1"/>
    </location>
</feature>
<organism evidence="1 2">
    <name type="scientific">Candidatus Merdivivens faecigallinarum</name>
    <dbReference type="NCBI Taxonomy" id="2840871"/>
    <lineage>
        <taxon>Bacteria</taxon>
        <taxon>Pseudomonadati</taxon>
        <taxon>Bacteroidota</taxon>
        <taxon>Bacteroidia</taxon>
        <taxon>Bacteroidales</taxon>
        <taxon>Muribaculaceae</taxon>
        <taxon>Muribaculaceae incertae sedis</taxon>
        <taxon>Candidatus Merdivivens</taxon>
    </lineage>
</organism>
<dbReference type="Proteomes" id="UP000823772">
    <property type="component" value="Unassembled WGS sequence"/>
</dbReference>
<proteinExistence type="predicted"/>
<comment type="caution">
    <text evidence="1">The sequence shown here is derived from an EMBL/GenBank/DDBJ whole genome shotgun (WGS) entry which is preliminary data.</text>
</comment>
<dbReference type="AlphaFoldDB" id="A0A9D9IZC6"/>
<protein>
    <recommendedName>
        <fullName evidence="3">DUF1566 domain-containing protein</fullName>
    </recommendedName>
</protein>
<evidence type="ECO:0000313" key="1">
    <source>
        <dbReference type="EMBL" id="MBO8481328.1"/>
    </source>
</evidence>
<reference evidence="1" key="1">
    <citation type="submission" date="2020-10" db="EMBL/GenBank/DDBJ databases">
        <authorList>
            <person name="Gilroy R."/>
        </authorList>
    </citation>
    <scope>NUCLEOTIDE SEQUENCE</scope>
    <source>
        <strain evidence="1">B3-2255</strain>
    </source>
</reference>
<evidence type="ECO:0008006" key="3">
    <source>
        <dbReference type="Google" id="ProtNLM"/>
    </source>
</evidence>
<reference evidence="1" key="2">
    <citation type="journal article" date="2021" name="PeerJ">
        <title>Extensive microbial diversity within the chicken gut microbiome revealed by metagenomics and culture.</title>
        <authorList>
            <person name="Gilroy R."/>
            <person name="Ravi A."/>
            <person name="Getino M."/>
            <person name="Pursley I."/>
            <person name="Horton D.L."/>
            <person name="Alikhan N.F."/>
            <person name="Baker D."/>
            <person name="Gharbi K."/>
            <person name="Hall N."/>
            <person name="Watson M."/>
            <person name="Adriaenssens E.M."/>
            <person name="Foster-Nyarko E."/>
            <person name="Jarju S."/>
            <person name="Secka A."/>
            <person name="Antonio M."/>
            <person name="Oren A."/>
            <person name="Chaudhuri R.R."/>
            <person name="La Ragione R."/>
            <person name="Hildebrand F."/>
            <person name="Pallen M.J."/>
        </authorList>
    </citation>
    <scope>NUCLEOTIDE SEQUENCE</scope>
    <source>
        <strain evidence="1">B3-2255</strain>
    </source>
</reference>
<evidence type="ECO:0000313" key="2">
    <source>
        <dbReference type="Proteomes" id="UP000823772"/>
    </source>
</evidence>